<dbReference type="EMBL" id="LGTQ01000005">
    <property type="protein sequence ID" value="KPM49997.1"/>
    <property type="molecule type" value="Genomic_DNA"/>
</dbReference>
<comment type="caution">
    <text evidence="1">The sequence shown here is derived from an EMBL/GenBank/DDBJ whole genome shotgun (WGS) entry which is preliminary data.</text>
</comment>
<name>A0A0P7C5D7_9BACT</name>
<dbReference type="STRING" id="1605367.AFM12_05440"/>
<protein>
    <submittedName>
        <fullName evidence="1">Uncharacterized protein</fullName>
    </submittedName>
</protein>
<organism evidence="1 2">
    <name type="scientific">Jiulongibacter sediminis</name>
    <dbReference type="NCBI Taxonomy" id="1605367"/>
    <lineage>
        <taxon>Bacteria</taxon>
        <taxon>Pseudomonadati</taxon>
        <taxon>Bacteroidota</taxon>
        <taxon>Cytophagia</taxon>
        <taxon>Cytophagales</taxon>
        <taxon>Leadbetterellaceae</taxon>
        <taxon>Jiulongibacter</taxon>
    </lineage>
</organism>
<dbReference type="OrthoDB" id="891525at2"/>
<evidence type="ECO:0000313" key="1">
    <source>
        <dbReference type="EMBL" id="KPM49997.1"/>
    </source>
</evidence>
<keyword evidence="2" id="KW-1185">Reference proteome</keyword>
<evidence type="ECO:0000313" key="2">
    <source>
        <dbReference type="Proteomes" id="UP000050454"/>
    </source>
</evidence>
<gene>
    <name evidence="1" type="ORF">AFM12_05440</name>
</gene>
<accession>A0A0P7C5D7</accession>
<dbReference type="RefSeq" id="WP_055144728.1">
    <property type="nucleotide sequence ID" value="NZ_JXSZ01000005.1"/>
</dbReference>
<sequence>MKKLILPFLLVPGLLLAQKADTLQAKIKDCAEIIIIAKDPSAYDELRKMDINKMVGQMIDNLEKSETRVAFMRDNKGHKYKTEKKAFLSETYFNYNIGLTFGDNAYHSPELSLLQAANSYNNLANAAGSSYFLNVNNRLKNQVISSPYLAFSVNKDLRLIEKEKSRLGVKLSAEPFFTYENLRFDPGSRQNLFGLGGVFKTDASESMPGFNPGFQESRIVDTIAIASYNELNNTYSYKLYNGQDDSQTFTSIPYDVLKAGLNLKLMPKFSVYNTQGKRLFSLAIGPTAGINLIRKSVTKVNNSEAITDPILISGSRPGLGRVGLMAELGVGGISFFGQYVVSNSRYEGNGLQVIREYQDPALLSTYSTDNYFQPYRTYILNFGLKFGK</sequence>
<dbReference type="AlphaFoldDB" id="A0A0P7C5D7"/>
<proteinExistence type="predicted"/>
<dbReference type="Proteomes" id="UP000050454">
    <property type="component" value="Unassembled WGS sequence"/>
</dbReference>
<reference evidence="1 2" key="1">
    <citation type="submission" date="2015-07" db="EMBL/GenBank/DDBJ databases">
        <title>The draft genome sequence of Leadbetterella sp. JN14-9.</title>
        <authorList>
            <person name="Liu Y."/>
            <person name="Du J."/>
            <person name="Shao Z."/>
        </authorList>
    </citation>
    <scope>NUCLEOTIDE SEQUENCE [LARGE SCALE GENOMIC DNA]</scope>
    <source>
        <strain evidence="1 2">JN14-9</strain>
    </source>
</reference>